<feature type="domain" description="Dienelactone hydrolase" evidence="2">
    <location>
        <begin position="53"/>
        <end position="280"/>
    </location>
</feature>
<keyword evidence="1 3" id="KW-0378">Hydrolase</keyword>
<dbReference type="Pfam" id="PF01738">
    <property type="entry name" value="DLH"/>
    <property type="match status" value="1"/>
</dbReference>
<dbReference type="SUPFAM" id="SSF53474">
    <property type="entry name" value="alpha/beta-Hydrolases"/>
    <property type="match status" value="1"/>
</dbReference>
<dbReference type="EC" id="3.1.-.-" evidence="3"/>
<keyword evidence="4" id="KW-1185">Reference proteome</keyword>
<evidence type="ECO:0000256" key="1">
    <source>
        <dbReference type="ARBA" id="ARBA00022801"/>
    </source>
</evidence>
<proteinExistence type="predicted"/>
<evidence type="ECO:0000313" key="3">
    <source>
        <dbReference type="EMBL" id="MFC2926293.1"/>
    </source>
</evidence>
<dbReference type="PANTHER" id="PTHR22946:SF9">
    <property type="entry name" value="POLYKETIDE TRANSFERASE AF380"/>
    <property type="match status" value="1"/>
</dbReference>
<comment type="caution">
    <text evidence="3">The sequence shown here is derived from an EMBL/GenBank/DDBJ whole genome shotgun (WGS) entry which is preliminary data.</text>
</comment>
<reference evidence="4" key="1">
    <citation type="journal article" date="2019" name="Int. J. Syst. Evol. Microbiol.">
        <title>The Global Catalogue of Microorganisms (GCM) 10K type strain sequencing project: providing services to taxonomists for standard genome sequencing and annotation.</title>
        <authorList>
            <consortium name="The Broad Institute Genomics Platform"/>
            <consortium name="The Broad Institute Genome Sequencing Center for Infectious Disease"/>
            <person name="Wu L."/>
            <person name="Ma J."/>
        </authorList>
    </citation>
    <scope>NUCLEOTIDE SEQUENCE [LARGE SCALE GENOMIC DNA]</scope>
    <source>
        <strain evidence="4">KCTC 52487</strain>
    </source>
</reference>
<dbReference type="Proteomes" id="UP001595379">
    <property type="component" value="Unassembled WGS sequence"/>
</dbReference>
<gene>
    <name evidence="3" type="ORF">ACFOOR_09255</name>
</gene>
<protein>
    <submittedName>
        <fullName evidence="3">Dienelactone hydrolase family protein</fullName>
        <ecNumber evidence="3">3.1.-.-</ecNumber>
    </submittedName>
</protein>
<dbReference type="InterPro" id="IPR050261">
    <property type="entry name" value="FrsA_esterase"/>
</dbReference>
<dbReference type="PANTHER" id="PTHR22946">
    <property type="entry name" value="DIENELACTONE HYDROLASE DOMAIN-CONTAINING PROTEIN-RELATED"/>
    <property type="match status" value="1"/>
</dbReference>
<accession>A0ABV6ZY68</accession>
<evidence type="ECO:0000259" key="2">
    <source>
        <dbReference type="Pfam" id="PF01738"/>
    </source>
</evidence>
<sequence length="285" mass="29943">MRGPLATGLGTAVFLAVILLAGVMSNATAAGIAQRPLEAQADFLARHAEIRMPEGADAPVPAALLFHGCGGVRQVQADYAAALNAAGYAAVIVDSNGARGIGRVGAMTQVCGGFRLWGQERAADVFAAVELARADPRIDGDRLTLVGWSHGGWTILDALGFEAQEAAIPALDGAAASLPGVERAIIFYPWCGWPSRTDREGLDTRRPLSIILAGNDLVARKTPCRELSAAAIAEGQPVRIETWDGLTHAFDEPNPPALDPRMRHDAEAAERARARVVAAMRGEGE</sequence>
<dbReference type="InterPro" id="IPR029058">
    <property type="entry name" value="AB_hydrolase_fold"/>
</dbReference>
<name>A0ABV6ZY68_9PROT</name>
<dbReference type="GO" id="GO:0016787">
    <property type="term" value="F:hydrolase activity"/>
    <property type="evidence" value="ECO:0007669"/>
    <property type="project" value="UniProtKB-KW"/>
</dbReference>
<dbReference type="InterPro" id="IPR002925">
    <property type="entry name" value="Dienelactn_hydro"/>
</dbReference>
<dbReference type="Gene3D" id="3.40.50.1820">
    <property type="entry name" value="alpha/beta hydrolase"/>
    <property type="match status" value="1"/>
</dbReference>
<organism evidence="3 4">
    <name type="scientific">Hyphobacterium vulgare</name>
    <dbReference type="NCBI Taxonomy" id="1736751"/>
    <lineage>
        <taxon>Bacteria</taxon>
        <taxon>Pseudomonadati</taxon>
        <taxon>Pseudomonadota</taxon>
        <taxon>Alphaproteobacteria</taxon>
        <taxon>Maricaulales</taxon>
        <taxon>Maricaulaceae</taxon>
        <taxon>Hyphobacterium</taxon>
    </lineage>
</organism>
<dbReference type="RefSeq" id="WP_343164605.1">
    <property type="nucleotide sequence ID" value="NZ_JBHRSV010000016.1"/>
</dbReference>
<evidence type="ECO:0000313" key="4">
    <source>
        <dbReference type="Proteomes" id="UP001595379"/>
    </source>
</evidence>
<dbReference type="EMBL" id="JBHRSV010000016">
    <property type="protein sequence ID" value="MFC2926293.1"/>
    <property type="molecule type" value="Genomic_DNA"/>
</dbReference>